<dbReference type="Proteomes" id="UP000886785">
    <property type="component" value="Unassembled WGS sequence"/>
</dbReference>
<reference evidence="1" key="2">
    <citation type="journal article" date="2021" name="PeerJ">
        <title>Extensive microbial diversity within the chicken gut microbiome revealed by metagenomics and culture.</title>
        <authorList>
            <person name="Gilroy R."/>
            <person name="Ravi A."/>
            <person name="Getino M."/>
            <person name="Pursley I."/>
            <person name="Horton D.L."/>
            <person name="Alikhan N.F."/>
            <person name="Baker D."/>
            <person name="Gharbi K."/>
            <person name="Hall N."/>
            <person name="Watson M."/>
            <person name="Adriaenssens E.M."/>
            <person name="Foster-Nyarko E."/>
            <person name="Jarju S."/>
            <person name="Secka A."/>
            <person name="Antonio M."/>
            <person name="Oren A."/>
            <person name="Chaudhuri R.R."/>
            <person name="La Ragione R."/>
            <person name="Hildebrand F."/>
            <person name="Pallen M.J."/>
        </authorList>
    </citation>
    <scope>NUCLEOTIDE SEQUENCE</scope>
    <source>
        <strain evidence="1">ChiSjej1B19-7085</strain>
    </source>
</reference>
<proteinExistence type="predicted"/>
<sequence length="71" mass="8348">MTRSECQELKELIRQLDIIHNQMFDEMQLFEVSDPRVTLVYRLANIMTPLRELARRGETSEALEKAQAPNE</sequence>
<evidence type="ECO:0000313" key="2">
    <source>
        <dbReference type="Proteomes" id="UP000886785"/>
    </source>
</evidence>
<comment type="caution">
    <text evidence="1">The sequence shown here is derived from an EMBL/GenBank/DDBJ whole genome shotgun (WGS) entry which is preliminary data.</text>
</comment>
<name>A0A9D1J0V6_9FIRM</name>
<protein>
    <submittedName>
        <fullName evidence="1">Uncharacterized protein</fullName>
    </submittedName>
</protein>
<evidence type="ECO:0000313" key="1">
    <source>
        <dbReference type="EMBL" id="HIR56633.1"/>
    </source>
</evidence>
<dbReference type="EMBL" id="DVHF01000036">
    <property type="protein sequence ID" value="HIR56633.1"/>
    <property type="molecule type" value="Genomic_DNA"/>
</dbReference>
<gene>
    <name evidence="1" type="ORF">IAA54_03110</name>
</gene>
<organism evidence="1 2">
    <name type="scientific">Candidatus Gallacutalibacter pullicola</name>
    <dbReference type="NCBI Taxonomy" id="2840830"/>
    <lineage>
        <taxon>Bacteria</taxon>
        <taxon>Bacillati</taxon>
        <taxon>Bacillota</taxon>
        <taxon>Clostridia</taxon>
        <taxon>Eubacteriales</taxon>
        <taxon>Candidatus Gallacutalibacter</taxon>
    </lineage>
</organism>
<accession>A0A9D1J0V6</accession>
<reference evidence="1" key="1">
    <citation type="submission" date="2020-10" db="EMBL/GenBank/DDBJ databases">
        <authorList>
            <person name="Gilroy R."/>
        </authorList>
    </citation>
    <scope>NUCLEOTIDE SEQUENCE</scope>
    <source>
        <strain evidence="1">ChiSjej1B19-7085</strain>
    </source>
</reference>
<dbReference type="AlphaFoldDB" id="A0A9D1J0V6"/>